<protein>
    <submittedName>
        <fullName evidence="2">Uncharacterized protein</fullName>
    </submittedName>
</protein>
<gene>
    <name evidence="2" type="ORF">HMPREF1054_1265</name>
</gene>
<feature type="transmembrane region" description="Helical" evidence="1">
    <location>
        <begin position="52"/>
        <end position="73"/>
    </location>
</feature>
<evidence type="ECO:0000256" key="1">
    <source>
        <dbReference type="SAM" id="Phobius"/>
    </source>
</evidence>
<evidence type="ECO:0000313" key="3">
    <source>
        <dbReference type="Proteomes" id="UP000003345"/>
    </source>
</evidence>
<dbReference type="RefSeq" id="WP_005708238.1">
    <property type="nucleotide sequence ID" value="NZ_AJMU01000032.1"/>
</dbReference>
<comment type="caution">
    <text evidence="2">The sequence shown here is derived from an EMBL/GenBank/DDBJ whole genome shotgun (WGS) entry which is preliminary data.</text>
</comment>
<proteinExistence type="predicted"/>
<name>I2NLN5_9PAST</name>
<accession>I2NLN5</accession>
<keyword evidence="1" id="KW-0472">Membrane</keyword>
<evidence type="ECO:0000313" key="2">
    <source>
        <dbReference type="EMBL" id="EIG26746.1"/>
    </source>
</evidence>
<dbReference type="PATRIC" id="fig|1095743.3.peg.482"/>
<dbReference type="Proteomes" id="UP000003345">
    <property type="component" value="Unassembled WGS sequence"/>
</dbReference>
<dbReference type="AlphaFoldDB" id="I2NLN5"/>
<sequence length="169" mass="20204">MQQFNHNIISDSTFTLNYFNGMNEEETKEILTQFSDEQLQQAKKLLKKEYRCIFLSPFTFKWFWILLACVPLLPSTVKFTPEMLVNIYADDAIMLIASIIGAFTAIFLLFMALMNWCITKMRPDIEAINQLLKENRCRFKLIEDELSSRKYQYWKMKYNVKNQLIDYME</sequence>
<dbReference type="EMBL" id="AJMU01000032">
    <property type="protein sequence ID" value="EIG26746.1"/>
    <property type="molecule type" value="Genomic_DNA"/>
</dbReference>
<keyword evidence="1" id="KW-0812">Transmembrane</keyword>
<keyword evidence="1" id="KW-1133">Transmembrane helix</keyword>
<organism evidence="2 3">
    <name type="scientific">Haemophilus paraphrohaemolyticus HK411</name>
    <dbReference type="NCBI Taxonomy" id="1095743"/>
    <lineage>
        <taxon>Bacteria</taxon>
        <taxon>Pseudomonadati</taxon>
        <taxon>Pseudomonadota</taxon>
        <taxon>Gammaproteobacteria</taxon>
        <taxon>Pasteurellales</taxon>
        <taxon>Pasteurellaceae</taxon>
        <taxon>Haemophilus</taxon>
    </lineage>
</organism>
<feature type="transmembrane region" description="Helical" evidence="1">
    <location>
        <begin position="93"/>
        <end position="113"/>
    </location>
</feature>
<reference evidence="2 3" key="1">
    <citation type="submission" date="2012-04" db="EMBL/GenBank/DDBJ databases">
        <authorList>
            <person name="Harkins D.M."/>
            <person name="Madupu R."/>
            <person name="Durkin A.S."/>
            <person name="Torralba M."/>
            <person name="Methe B."/>
            <person name="Sutton G.G."/>
            <person name="Nelson K.E."/>
        </authorList>
    </citation>
    <scope>NUCLEOTIDE SEQUENCE [LARGE SCALE GENOMIC DNA]</scope>
    <source>
        <strain evidence="2 3">HK411</strain>
    </source>
</reference>